<dbReference type="SUPFAM" id="SSF53335">
    <property type="entry name" value="S-adenosyl-L-methionine-dependent methyltransferases"/>
    <property type="match status" value="1"/>
</dbReference>
<reference evidence="6 7" key="1">
    <citation type="submission" date="2019-01" db="EMBL/GenBank/DDBJ databases">
        <title>Genome sequencing of the rare red list fungi Fomitopsis rosea.</title>
        <authorList>
            <person name="Buettner E."/>
            <person name="Kellner H."/>
        </authorList>
    </citation>
    <scope>NUCLEOTIDE SEQUENCE [LARGE SCALE GENOMIC DNA]</scope>
    <source>
        <strain evidence="6 7">DSM 105464</strain>
    </source>
</reference>
<dbReference type="InterPro" id="IPR036388">
    <property type="entry name" value="WH-like_DNA-bd_sf"/>
</dbReference>
<dbReference type="PANTHER" id="PTHR43712">
    <property type="entry name" value="PUTATIVE (AFU_ORTHOLOGUE AFUA_4G14580)-RELATED"/>
    <property type="match status" value="1"/>
</dbReference>
<feature type="domain" description="O-methyltransferase C-terminal" evidence="4">
    <location>
        <begin position="211"/>
        <end position="373"/>
    </location>
</feature>
<dbReference type="PANTHER" id="PTHR43712:SF2">
    <property type="entry name" value="O-METHYLTRANSFERASE CICE"/>
    <property type="match status" value="1"/>
</dbReference>
<keyword evidence="3" id="KW-0949">S-adenosyl-L-methionine</keyword>
<evidence type="ECO:0000313" key="7">
    <source>
        <dbReference type="Proteomes" id="UP000298390"/>
    </source>
</evidence>
<dbReference type="AlphaFoldDB" id="A0A4Y9YQ03"/>
<comment type="caution">
    <text evidence="6">The sequence shown here is derived from an EMBL/GenBank/DDBJ whole genome shotgun (WGS) entry which is preliminary data.</text>
</comment>
<gene>
    <name evidence="6" type="ORF">EVJ58_g3019</name>
</gene>
<dbReference type="InterPro" id="IPR029063">
    <property type="entry name" value="SAM-dependent_MTases_sf"/>
</dbReference>
<organism evidence="6 7">
    <name type="scientific">Rhodofomes roseus</name>
    <dbReference type="NCBI Taxonomy" id="34475"/>
    <lineage>
        <taxon>Eukaryota</taxon>
        <taxon>Fungi</taxon>
        <taxon>Dikarya</taxon>
        <taxon>Basidiomycota</taxon>
        <taxon>Agaricomycotina</taxon>
        <taxon>Agaricomycetes</taxon>
        <taxon>Polyporales</taxon>
        <taxon>Rhodofomes</taxon>
    </lineage>
</organism>
<dbReference type="InterPro" id="IPR012967">
    <property type="entry name" value="COMT_dimerisation"/>
</dbReference>
<sequence>MSGKTEVQALLRIINQATQDALAAYANSGEDVPSLSSVDETSVLTMANNLHLKRAVRLLEGACEQLCATLAPPGQSIVDRSQTPVSNCLRAATHAGIADVLRGHPEGMHVKDLSLLVKIDEGKLCRILRTLATRHCFKEVDVDTFANNRLSVALLKNSPIMNLADLYATEVGNGGNVLYEHLSDPRSNGSYHPAKSPLMYALKGPGNETVGFFDWLRSTPDREKNFNTGMTGVGTLMGSLALLEGLPWGKISTVCDIGSGVGAYAIPLVQQNVNLKYTLCDMPATIDQAREVWTKEFPSAVESGKVAFSYLNFFEEVAPAGQDIYYMRAILHSWTDDQALGILNNIRAAMKRTSRVFIHDHLIQSSARVKNVTAHAQLGVDTAPEPMLPNFGSGKKRTFNMDMSMLITCNSKERTLPEMITLGRRAGLKLVKVWDLVETSIVELEFE</sequence>
<name>A0A4Y9YQ03_9APHY</name>
<dbReference type="STRING" id="34475.A0A4Y9YQ03"/>
<evidence type="ECO:0000256" key="3">
    <source>
        <dbReference type="ARBA" id="ARBA00022691"/>
    </source>
</evidence>
<dbReference type="EMBL" id="SEKV01000118">
    <property type="protein sequence ID" value="TFY63828.1"/>
    <property type="molecule type" value="Genomic_DNA"/>
</dbReference>
<evidence type="ECO:0000256" key="2">
    <source>
        <dbReference type="ARBA" id="ARBA00022679"/>
    </source>
</evidence>
<dbReference type="InterPro" id="IPR001077">
    <property type="entry name" value="COMT_C"/>
</dbReference>
<proteinExistence type="predicted"/>
<dbReference type="Gene3D" id="3.40.50.150">
    <property type="entry name" value="Vaccinia Virus protein VP39"/>
    <property type="match status" value="1"/>
</dbReference>
<keyword evidence="2" id="KW-0808">Transferase</keyword>
<dbReference type="GO" id="GO:0046983">
    <property type="term" value="F:protein dimerization activity"/>
    <property type="evidence" value="ECO:0007669"/>
    <property type="project" value="InterPro"/>
</dbReference>
<dbReference type="Pfam" id="PF08100">
    <property type="entry name" value="Dimerisation"/>
    <property type="match status" value="1"/>
</dbReference>
<dbReference type="PROSITE" id="PS51683">
    <property type="entry name" value="SAM_OMT_II"/>
    <property type="match status" value="1"/>
</dbReference>
<evidence type="ECO:0000256" key="1">
    <source>
        <dbReference type="ARBA" id="ARBA00022603"/>
    </source>
</evidence>
<evidence type="ECO:0000313" key="6">
    <source>
        <dbReference type="EMBL" id="TFY63828.1"/>
    </source>
</evidence>
<feature type="domain" description="O-methyltransferase dimerisation" evidence="5">
    <location>
        <begin position="85"/>
        <end position="156"/>
    </location>
</feature>
<dbReference type="InterPro" id="IPR016461">
    <property type="entry name" value="COMT-like"/>
</dbReference>
<accession>A0A4Y9YQ03</accession>
<dbReference type="GO" id="GO:0008171">
    <property type="term" value="F:O-methyltransferase activity"/>
    <property type="evidence" value="ECO:0007669"/>
    <property type="project" value="InterPro"/>
</dbReference>
<dbReference type="GO" id="GO:0032259">
    <property type="term" value="P:methylation"/>
    <property type="evidence" value="ECO:0007669"/>
    <property type="project" value="UniProtKB-KW"/>
</dbReference>
<dbReference type="CDD" id="cd02440">
    <property type="entry name" value="AdoMet_MTases"/>
    <property type="match status" value="1"/>
</dbReference>
<dbReference type="InterPro" id="IPR036390">
    <property type="entry name" value="WH_DNA-bd_sf"/>
</dbReference>
<evidence type="ECO:0000259" key="4">
    <source>
        <dbReference type="Pfam" id="PF00891"/>
    </source>
</evidence>
<dbReference type="Proteomes" id="UP000298390">
    <property type="component" value="Unassembled WGS sequence"/>
</dbReference>
<evidence type="ECO:0000259" key="5">
    <source>
        <dbReference type="Pfam" id="PF08100"/>
    </source>
</evidence>
<dbReference type="Gene3D" id="1.10.10.10">
    <property type="entry name" value="Winged helix-like DNA-binding domain superfamily/Winged helix DNA-binding domain"/>
    <property type="match status" value="1"/>
</dbReference>
<keyword evidence="1" id="KW-0489">Methyltransferase</keyword>
<dbReference type="Pfam" id="PF00891">
    <property type="entry name" value="Methyltransf_2"/>
    <property type="match status" value="1"/>
</dbReference>
<dbReference type="SUPFAM" id="SSF46785">
    <property type="entry name" value="Winged helix' DNA-binding domain"/>
    <property type="match status" value="1"/>
</dbReference>
<protein>
    <submittedName>
        <fullName evidence="6">Uncharacterized protein</fullName>
    </submittedName>
</protein>